<protein>
    <submittedName>
        <fullName evidence="3">Uncharacterized protein</fullName>
    </submittedName>
</protein>
<feature type="coiled-coil region" evidence="1">
    <location>
        <begin position="160"/>
        <end position="187"/>
    </location>
</feature>
<gene>
    <name evidence="3" type="ORF">K7X08_025732</name>
</gene>
<dbReference type="AlphaFoldDB" id="A0A9Q1L8X8"/>
<proteinExistence type="predicted"/>
<keyword evidence="1" id="KW-0175">Coiled coil</keyword>
<evidence type="ECO:0000256" key="1">
    <source>
        <dbReference type="SAM" id="Coils"/>
    </source>
</evidence>
<name>A0A9Q1L8X8_9SOLA</name>
<feature type="region of interest" description="Disordered" evidence="2">
    <location>
        <begin position="1"/>
        <end position="24"/>
    </location>
</feature>
<comment type="caution">
    <text evidence="3">The sequence shown here is derived from an EMBL/GenBank/DDBJ whole genome shotgun (WGS) entry which is preliminary data.</text>
</comment>
<organism evidence="3 4">
    <name type="scientific">Anisodus acutangulus</name>
    <dbReference type="NCBI Taxonomy" id="402998"/>
    <lineage>
        <taxon>Eukaryota</taxon>
        <taxon>Viridiplantae</taxon>
        <taxon>Streptophyta</taxon>
        <taxon>Embryophyta</taxon>
        <taxon>Tracheophyta</taxon>
        <taxon>Spermatophyta</taxon>
        <taxon>Magnoliopsida</taxon>
        <taxon>eudicotyledons</taxon>
        <taxon>Gunneridae</taxon>
        <taxon>Pentapetalae</taxon>
        <taxon>asterids</taxon>
        <taxon>lamiids</taxon>
        <taxon>Solanales</taxon>
        <taxon>Solanaceae</taxon>
        <taxon>Solanoideae</taxon>
        <taxon>Hyoscyameae</taxon>
        <taxon>Anisodus</taxon>
    </lineage>
</organism>
<sequence length="210" mass="23641">MEQVDAVQQGKNTEKGKEVNTIENSIHQRNWNVVKDMRVFSDPSKSKEGDVGSNKDTTVPEKIVSSQEINNGAIAGRIMQNDNSTTKEWIENSFFGHMPRVEAVEGTDVLEDVAEYEDQVIDSTESGENVKYVMLSIEVNEYKKKNVSDQQVNGNNDTEEMNLSSVIEKLEDQVGILEEERIEMHNKELEVVVESMTGDMMSHNDAQAIV</sequence>
<evidence type="ECO:0000313" key="3">
    <source>
        <dbReference type="EMBL" id="KAJ8531001.1"/>
    </source>
</evidence>
<dbReference type="Proteomes" id="UP001152561">
    <property type="component" value="Unassembled WGS sequence"/>
</dbReference>
<accession>A0A9Q1L8X8</accession>
<keyword evidence="4" id="KW-1185">Reference proteome</keyword>
<reference evidence="4" key="1">
    <citation type="journal article" date="2023" name="Proc. Natl. Acad. Sci. U.S.A.">
        <title>Genomic and structural basis for evolution of tropane alkaloid biosynthesis.</title>
        <authorList>
            <person name="Wanga Y.-J."/>
            <person name="Taina T."/>
            <person name="Yua J.-Y."/>
            <person name="Lia J."/>
            <person name="Xua B."/>
            <person name="Chenc J."/>
            <person name="D'Auriad J.C."/>
            <person name="Huanga J.-P."/>
            <person name="Huanga S.-X."/>
        </authorList>
    </citation>
    <scope>NUCLEOTIDE SEQUENCE [LARGE SCALE GENOMIC DNA]</scope>
    <source>
        <strain evidence="4">cv. KIB-2019</strain>
    </source>
</reference>
<evidence type="ECO:0000256" key="2">
    <source>
        <dbReference type="SAM" id="MobiDB-lite"/>
    </source>
</evidence>
<dbReference type="EMBL" id="JAJAGQ010000021">
    <property type="protein sequence ID" value="KAJ8531001.1"/>
    <property type="molecule type" value="Genomic_DNA"/>
</dbReference>
<evidence type="ECO:0000313" key="4">
    <source>
        <dbReference type="Proteomes" id="UP001152561"/>
    </source>
</evidence>